<dbReference type="EC" id="5.2.1.8" evidence="4"/>
<dbReference type="EMBL" id="MSCK01000001">
    <property type="protein sequence ID" value="PQJ73109.1"/>
    <property type="molecule type" value="Genomic_DNA"/>
</dbReference>
<protein>
    <recommendedName>
        <fullName evidence="4">Peptidyl-prolyl cis-trans isomerase</fullName>
        <ecNumber evidence="4">5.2.1.8</ecNumber>
    </recommendedName>
</protein>
<feature type="domain" description="PPIase FKBP-type" evidence="7">
    <location>
        <begin position="110"/>
        <end position="210"/>
    </location>
</feature>
<dbReference type="Gene3D" id="3.10.50.40">
    <property type="match status" value="1"/>
</dbReference>
<proteinExistence type="inferred from homology"/>
<organism evidence="8 9">
    <name type="scientific">Polaribacter butkevichii</name>
    <dbReference type="NCBI Taxonomy" id="218490"/>
    <lineage>
        <taxon>Bacteria</taxon>
        <taxon>Pseudomonadati</taxon>
        <taxon>Bacteroidota</taxon>
        <taxon>Flavobacteriia</taxon>
        <taxon>Flavobacteriales</taxon>
        <taxon>Flavobacteriaceae</taxon>
    </lineage>
</organism>
<sequence>MNKIKNIFAFAIISILLYSCGSSSSTEVDNFDHEAQALIDNDTLVQFLKKHYFDASTKTVTTLVDGETALYDDAKLKSMSITENEIDYTLYYYVNTVGSPTIDKGNPTVMDSVFVNYDGQRIVDTESISDSFDSNDGIWLTLNAVIRGWSHGFTNFKGGDNITDNGPITYENGGKGILFIPSGLAYANIGSGSIAANECLLFYIDLYDFVKGTDHDNDGVASINEDADGNGEPRDDDTDLDGVPNYFDTDDDGDGVLTINEDANKDGNPANDFSDTNNPTLPDYLNPDIK</sequence>
<evidence type="ECO:0000256" key="6">
    <source>
        <dbReference type="SAM" id="SignalP"/>
    </source>
</evidence>
<name>A0A2P6CDX4_9FLAO</name>
<evidence type="ECO:0000256" key="3">
    <source>
        <dbReference type="PROSITE-ProRule" id="PRU00277"/>
    </source>
</evidence>
<evidence type="ECO:0000256" key="1">
    <source>
        <dbReference type="ARBA" id="ARBA00000971"/>
    </source>
</evidence>
<dbReference type="RefSeq" id="WP_105048775.1">
    <property type="nucleotide sequence ID" value="NZ_CP150661.1"/>
</dbReference>
<dbReference type="AlphaFoldDB" id="A0A2P6CDX4"/>
<reference evidence="8 9" key="1">
    <citation type="submission" date="2016-12" db="EMBL/GenBank/DDBJ databases">
        <title>Trade-off between light-utilization and light-protection in marine flavobacteria.</title>
        <authorList>
            <person name="Kumagai Y."/>
            <person name="Yoshizawa S."/>
            <person name="Kogure K."/>
            <person name="Iwasaki W."/>
        </authorList>
    </citation>
    <scope>NUCLEOTIDE SEQUENCE [LARGE SCALE GENOMIC DNA]</scope>
    <source>
        <strain evidence="8 9">KCTC 12100</strain>
    </source>
</reference>
<evidence type="ECO:0000313" key="8">
    <source>
        <dbReference type="EMBL" id="PQJ73109.1"/>
    </source>
</evidence>
<dbReference type="SUPFAM" id="SSF54534">
    <property type="entry name" value="FKBP-like"/>
    <property type="match status" value="1"/>
</dbReference>
<dbReference type="GO" id="GO:0003755">
    <property type="term" value="F:peptidyl-prolyl cis-trans isomerase activity"/>
    <property type="evidence" value="ECO:0007669"/>
    <property type="project" value="UniProtKB-UniRule"/>
</dbReference>
<dbReference type="Proteomes" id="UP000247345">
    <property type="component" value="Unassembled WGS sequence"/>
</dbReference>
<feature type="region of interest" description="Disordered" evidence="5">
    <location>
        <begin position="220"/>
        <end position="290"/>
    </location>
</feature>
<keyword evidence="2 3" id="KW-0697">Rotamase</keyword>
<dbReference type="Pfam" id="PF00254">
    <property type="entry name" value="FKBP_C"/>
    <property type="match status" value="1"/>
</dbReference>
<comment type="caution">
    <text evidence="8">The sequence shown here is derived from an EMBL/GenBank/DDBJ whole genome shotgun (WGS) entry which is preliminary data.</text>
</comment>
<comment type="catalytic activity">
    <reaction evidence="1 3 4">
        <text>[protein]-peptidylproline (omega=180) = [protein]-peptidylproline (omega=0)</text>
        <dbReference type="Rhea" id="RHEA:16237"/>
        <dbReference type="Rhea" id="RHEA-COMP:10747"/>
        <dbReference type="Rhea" id="RHEA-COMP:10748"/>
        <dbReference type="ChEBI" id="CHEBI:83833"/>
        <dbReference type="ChEBI" id="CHEBI:83834"/>
        <dbReference type="EC" id="5.2.1.8"/>
    </reaction>
</comment>
<evidence type="ECO:0000256" key="2">
    <source>
        <dbReference type="ARBA" id="ARBA00023110"/>
    </source>
</evidence>
<comment type="similarity">
    <text evidence="4">Belongs to the FKBP-type PPIase family.</text>
</comment>
<evidence type="ECO:0000259" key="7">
    <source>
        <dbReference type="PROSITE" id="PS50059"/>
    </source>
</evidence>
<keyword evidence="3 4" id="KW-0413">Isomerase</keyword>
<accession>A0A2P6CDX4</accession>
<feature type="compositionally biased region" description="Polar residues" evidence="5">
    <location>
        <begin position="271"/>
        <end position="280"/>
    </location>
</feature>
<dbReference type="InterPro" id="IPR046357">
    <property type="entry name" value="PPIase_dom_sf"/>
</dbReference>
<feature type="signal peptide" evidence="6">
    <location>
        <begin position="1"/>
        <end position="24"/>
    </location>
</feature>
<keyword evidence="9" id="KW-1185">Reference proteome</keyword>
<keyword evidence="6" id="KW-0732">Signal</keyword>
<feature type="chain" id="PRO_5015122666" description="Peptidyl-prolyl cis-trans isomerase" evidence="6">
    <location>
        <begin position="25"/>
        <end position="290"/>
    </location>
</feature>
<gene>
    <name evidence="8" type="ORF">BTO14_07485</name>
</gene>
<evidence type="ECO:0000313" key="9">
    <source>
        <dbReference type="Proteomes" id="UP000247345"/>
    </source>
</evidence>
<dbReference type="InterPro" id="IPR001179">
    <property type="entry name" value="PPIase_FKBP_dom"/>
</dbReference>
<dbReference type="PROSITE" id="PS50059">
    <property type="entry name" value="FKBP_PPIASE"/>
    <property type="match status" value="1"/>
</dbReference>
<feature type="compositionally biased region" description="Acidic residues" evidence="5">
    <location>
        <begin position="225"/>
        <end position="240"/>
    </location>
</feature>
<dbReference type="PROSITE" id="PS51257">
    <property type="entry name" value="PROKAR_LIPOPROTEIN"/>
    <property type="match status" value="1"/>
</dbReference>
<evidence type="ECO:0000256" key="5">
    <source>
        <dbReference type="SAM" id="MobiDB-lite"/>
    </source>
</evidence>
<evidence type="ECO:0000256" key="4">
    <source>
        <dbReference type="RuleBase" id="RU003915"/>
    </source>
</evidence>
<dbReference type="OrthoDB" id="1424215at2"/>